<feature type="transmembrane region" description="Helical" evidence="9">
    <location>
        <begin position="12"/>
        <end position="32"/>
    </location>
</feature>
<dbReference type="Pfam" id="PF04290">
    <property type="entry name" value="DctQ"/>
    <property type="match status" value="1"/>
</dbReference>
<feature type="domain" description="Tripartite ATP-independent periplasmic transporters DctQ component" evidence="10">
    <location>
        <begin position="20"/>
        <end position="178"/>
    </location>
</feature>
<dbReference type="PANTHER" id="PTHR35011:SF2">
    <property type="entry name" value="2,3-DIKETO-L-GULONATE TRAP TRANSPORTER SMALL PERMEASE PROTEIN YIAM"/>
    <property type="match status" value="1"/>
</dbReference>
<comment type="function">
    <text evidence="9">Part of the tripartite ATP-independent periplasmic (TRAP) transport system.</text>
</comment>
<evidence type="ECO:0000256" key="9">
    <source>
        <dbReference type="RuleBase" id="RU369079"/>
    </source>
</evidence>
<dbReference type="OrthoDB" id="9791324at2"/>
<evidence type="ECO:0000256" key="7">
    <source>
        <dbReference type="ARBA" id="ARBA00023136"/>
    </source>
</evidence>
<feature type="transmembrane region" description="Helical" evidence="9">
    <location>
        <begin position="152"/>
        <end position="170"/>
    </location>
</feature>
<dbReference type="EMBL" id="BJNV01000002">
    <property type="protein sequence ID" value="GEC94009.1"/>
    <property type="molecule type" value="Genomic_DNA"/>
</dbReference>
<evidence type="ECO:0000313" key="11">
    <source>
        <dbReference type="EMBL" id="GEC94009.1"/>
    </source>
</evidence>
<keyword evidence="3" id="KW-1003">Cell membrane</keyword>
<dbReference type="GO" id="GO:0022857">
    <property type="term" value="F:transmembrane transporter activity"/>
    <property type="evidence" value="ECO:0007669"/>
    <property type="project" value="UniProtKB-UniRule"/>
</dbReference>
<keyword evidence="2 9" id="KW-0813">Transport</keyword>
<comment type="caution">
    <text evidence="9">Lacks conserved residue(s) required for the propagation of feature annotation.</text>
</comment>
<keyword evidence="7 9" id="KW-0472">Membrane</keyword>
<proteinExistence type="inferred from homology"/>
<comment type="subunit">
    <text evidence="9">The complex comprises the extracytoplasmic solute receptor protein and the two transmembrane proteins.</text>
</comment>
<protein>
    <recommendedName>
        <fullName evidence="9">TRAP transporter small permease protein</fullName>
    </recommendedName>
</protein>
<evidence type="ECO:0000256" key="8">
    <source>
        <dbReference type="ARBA" id="ARBA00038436"/>
    </source>
</evidence>
<dbReference type="PANTHER" id="PTHR35011">
    <property type="entry name" value="2,3-DIKETO-L-GULONATE TRAP TRANSPORTER SMALL PERMEASE PROTEIN YIAM"/>
    <property type="match status" value="1"/>
</dbReference>
<keyword evidence="5 9" id="KW-0812">Transmembrane</keyword>
<dbReference type="Proteomes" id="UP000318422">
    <property type="component" value="Unassembled WGS sequence"/>
</dbReference>
<evidence type="ECO:0000256" key="2">
    <source>
        <dbReference type="ARBA" id="ARBA00022448"/>
    </source>
</evidence>
<evidence type="ECO:0000256" key="3">
    <source>
        <dbReference type="ARBA" id="ARBA00022475"/>
    </source>
</evidence>
<keyword evidence="4 9" id="KW-0997">Cell inner membrane</keyword>
<feature type="transmembrane region" description="Helical" evidence="9">
    <location>
        <begin position="95"/>
        <end position="119"/>
    </location>
</feature>
<name>A0A4Y4CQ91_ZOORA</name>
<accession>A0A4Y4CQ91</accession>
<organism evidence="11 12">
    <name type="scientific">Zoogloea ramigera</name>
    <dbReference type="NCBI Taxonomy" id="350"/>
    <lineage>
        <taxon>Bacteria</taxon>
        <taxon>Pseudomonadati</taxon>
        <taxon>Pseudomonadota</taxon>
        <taxon>Betaproteobacteria</taxon>
        <taxon>Rhodocyclales</taxon>
        <taxon>Zoogloeaceae</taxon>
        <taxon>Zoogloea</taxon>
    </lineage>
</organism>
<dbReference type="GO" id="GO:0005886">
    <property type="term" value="C:plasma membrane"/>
    <property type="evidence" value="ECO:0007669"/>
    <property type="project" value="UniProtKB-SubCell"/>
</dbReference>
<reference evidence="11 12" key="1">
    <citation type="submission" date="2019-06" db="EMBL/GenBank/DDBJ databases">
        <title>Whole genome shotgun sequence of Zoogloea ramigera NBRC 15342.</title>
        <authorList>
            <person name="Hosoyama A."/>
            <person name="Uohara A."/>
            <person name="Ohji S."/>
            <person name="Ichikawa N."/>
        </authorList>
    </citation>
    <scope>NUCLEOTIDE SEQUENCE [LARGE SCALE GENOMIC DNA]</scope>
    <source>
        <strain evidence="11 12">NBRC 15342</strain>
    </source>
</reference>
<evidence type="ECO:0000256" key="1">
    <source>
        <dbReference type="ARBA" id="ARBA00004429"/>
    </source>
</evidence>
<dbReference type="AlphaFoldDB" id="A0A4Y4CQ91"/>
<keyword evidence="6 9" id="KW-1133">Transmembrane helix</keyword>
<dbReference type="InterPro" id="IPR055348">
    <property type="entry name" value="DctQ"/>
</dbReference>
<evidence type="ECO:0000259" key="10">
    <source>
        <dbReference type="Pfam" id="PF04290"/>
    </source>
</evidence>
<evidence type="ECO:0000256" key="6">
    <source>
        <dbReference type="ARBA" id="ARBA00022989"/>
    </source>
</evidence>
<gene>
    <name evidence="11" type="ORF">ZRA01_00820</name>
</gene>
<dbReference type="InterPro" id="IPR007387">
    <property type="entry name" value="TRAP_DctQ"/>
</dbReference>
<sequence>MKLLDHLEEWIITLLMGSATAIIFAAVVHRYLAGLSIPGLQDWLLSLNFSWAQELCIIMFVWMAKFGAAYGVRTGIHVGVDVLINRLSDGMRGRFIIFGLLAGALFTGIVATLGAHFVWENGAHYAFLTFTGAEVGDIPEGPTTPDLEWPTWIVYSAIPLGSSLMCFRFLQVAWNFLRTGELPHHDHGHVDGLEQEQLPVDVDVYGMDDNLHMHDLKHKPLGDSRGPGKGGRQ</sequence>
<evidence type="ECO:0000313" key="12">
    <source>
        <dbReference type="Proteomes" id="UP000318422"/>
    </source>
</evidence>
<keyword evidence="12" id="KW-1185">Reference proteome</keyword>
<dbReference type="GO" id="GO:0015740">
    <property type="term" value="P:C4-dicarboxylate transport"/>
    <property type="evidence" value="ECO:0007669"/>
    <property type="project" value="TreeGrafter"/>
</dbReference>
<evidence type="ECO:0000256" key="5">
    <source>
        <dbReference type="ARBA" id="ARBA00022692"/>
    </source>
</evidence>
<comment type="subcellular location">
    <subcellularLocation>
        <location evidence="1 9">Cell inner membrane</location>
        <topology evidence="1 9">Multi-pass membrane protein</topology>
    </subcellularLocation>
</comment>
<dbReference type="RefSeq" id="WP_141348771.1">
    <property type="nucleotide sequence ID" value="NZ_BJNV01000002.1"/>
</dbReference>
<comment type="similarity">
    <text evidence="8 9">Belongs to the TRAP transporter small permease family.</text>
</comment>
<comment type="caution">
    <text evidence="11">The sequence shown here is derived from an EMBL/GenBank/DDBJ whole genome shotgun (WGS) entry which is preliminary data.</text>
</comment>
<evidence type="ECO:0000256" key="4">
    <source>
        <dbReference type="ARBA" id="ARBA00022519"/>
    </source>
</evidence>